<comment type="caution">
    <text evidence="7">The sequence shown here is derived from an EMBL/GenBank/DDBJ whole genome shotgun (WGS) entry which is preliminary data.</text>
</comment>
<dbReference type="GO" id="GO:0005634">
    <property type="term" value="C:nucleus"/>
    <property type="evidence" value="ECO:0007669"/>
    <property type="project" value="UniProtKB-SubCell"/>
</dbReference>
<dbReference type="PANTHER" id="PTHR46481">
    <property type="entry name" value="ZINC FINGER BED DOMAIN-CONTAINING PROTEIN 4"/>
    <property type="match status" value="1"/>
</dbReference>
<name>A0AAE0FBT9_9CHLO</name>
<feature type="region of interest" description="Disordered" evidence="6">
    <location>
        <begin position="476"/>
        <end position="511"/>
    </location>
</feature>
<evidence type="ECO:0000256" key="2">
    <source>
        <dbReference type="ARBA" id="ARBA00022723"/>
    </source>
</evidence>
<feature type="compositionally biased region" description="Low complexity" evidence="6">
    <location>
        <begin position="483"/>
        <end position="492"/>
    </location>
</feature>
<keyword evidence="4" id="KW-0862">Zinc</keyword>
<evidence type="ECO:0000313" key="8">
    <source>
        <dbReference type="Proteomes" id="UP001190700"/>
    </source>
</evidence>
<comment type="subcellular location">
    <subcellularLocation>
        <location evidence="1">Nucleus</location>
    </subcellularLocation>
</comment>
<protein>
    <submittedName>
        <fullName evidence="7">Uncharacterized protein</fullName>
    </submittedName>
</protein>
<evidence type="ECO:0000256" key="3">
    <source>
        <dbReference type="ARBA" id="ARBA00022771"/>
    </source>
</evidence>
<proteinExistence type="predicted"/>
<reference evidence="7 8" key="1">
    <citation type="journal article" date="2015" name="Genome Biol. Evol.">
        <title>Comparative Genomics of a Bacterivorous Green Alga Reveals Evolutionary Causalities and Consequences of Phago-Mixotrophic Mode of Nutrition.</title>
        <authorList>
            <person name="Burns J.A."/>
            <person name="Paasch A."/>
            <person name="Narechania A."/>
            <person name="Kim E."/>
        </authorList>
    </citation>
    <scope>NUCLEOTIDE SEQUENCE [LARGE SCALE GENOMIC DNA]</scope>
    <source>
        <strain evidence="7 8">PLY_AMNH</strain>
    </source>
</reference>
<keyword evidence="5" id="KW-0539">Nucleus</keyword>
<dbReference type="GO" id="GO:0008270">
    <property type="term" value="F:zinc ion binding"/>
    <property type="evidence" value="ECO:0007669"/>
    <property type="project" value="UniProtKB-KW"/>
</dbReference>
<dbReference type="AlphaFoldDB" id="A0AAE0FBT9"/>
<gene>
    <name evidence="7" type="ORF">CYMTET_34160</name>
</gene>
<evidence type="ECO:0000256" key="4">
    <source>
        <dbReference type="ARBA" id="ARBA00022833"/>
    </source>
</evidence>
<evidence type="ECO:0000256" key="6">
    <source>
        <dbReference type="SAM" id="MobiDB-lite"/>
    </source>
</evidence>
<dbReference type="EMBL" id="LGRX02021404">
    <property type="protein sequence ID" value="KAK3256724.1"/>
    <property type="molecule type" value="Genomic_DNA"/>
</dbReference>
<organism evidence="7 8">
    <name type="scientific">Cymbomonas tetramitiformis</name>
    <dbReference type="NCBI Taxonomy" id="36881"/>
    <lineage>
        <taxon>Eukaryota</taxon>
        <taxon>Viridiplantae</taxon>
        <taxon>Chlorophyta</taxon>
        <taxon>Pyramimonadophyceae</taxon>
        <taxon>Pyramimonadales</taxon>
        <taxon>Pyramimonadaceae</taxon>
        <taxon>Cymbomonas</taxon>
    </lineage>
</organism>
<accession>A0AAE0FBT9</accession>
<evidence type="ECO:0000313" key="7">
    <source>
        <dbReference type="EMBL" id="KAK3256724.1"/>
    </source>
</evidence>
<keyword evidence="8" id="KW-1185">Reference proteome</keyword>
<sequence>MTTAEKSHLFRCIAVENAEVRQFGTGRNASKTEALRFQVVEDVAENPDHEGYWIRLDQWNRFRHDTYKDDRDAELPFIPDATRVSEAINTQASATVEPTAGRAPVYQHFVRACPDEKHTIASGDNKGKVVKVSLWKCTLCDSTRIFKVFSGSTGGLFKHLKRTHKAEHQAARISSTHSKVRVEEDGSITELYTFEEALLHHVRYVEHVILDLQHFHTSRSKHFRAYTAGLDKRYVPCSRDTSEKLVFVILGLMLELLDAIILKTQKELDDPFAGLQSDIWSPRDNKMAYSCSRLSMIVEHEGFFLDVCPLIDFHRFPENRHTGPALARNLVAMLLLRKLCLDSITLPTLDGASNNKKALKILKRKMRVRTTYPTSSFFSFHSRSFHSSVLHSERLEDAQRARGATVIKAALRQHTCRWSGALRMLRNNRQLEADIKMALTGDRSGVSEEQPAFVVASTAAAPTIAAPTAVAPTAAASDLGCTEGDSSAAESASESDGDSDEEQIEANESAGKHFSLQHRCLSGAEWKKNNMIESCLTPPHEVSEALQAHGGVGLDTQYMLSATLASTLKSDVVQVVSGSGENESWDIKHADVLPADLKQFRTETAKQVEKRMMVLDEDTLLALKFNPSIDVSANSKLFNDKQGKYELMEAVYSRQLRARGLYLLRNNMLAQHKMPASTPSALEPVVEVPSETGTETQEAPGSNVVRRVSGNKRRKVSILETAAADFAMVGVAPVQEEEPDMETVLQRRIQAEKEAFQAHSRAALLSGKFHTENGFDQLAFFRVHCEDIPIHTACFRADCASKKAASANVESVFSAATALLADFHAGSLSARMLSAYMIIRTNWVYPFLRPSVESVAKKYLQLHGKAAPEDSDSGESENDEN</sequence>
<dbReference type="InterPro" id="IPR052035">
    <property type="entry name" value="ZnF_BED_domain_contain"/>
</dbReference>
<evidence type="ECO:0000256" key="1">
    <source>
        <dbReference type="ARBA" id="ARBA00004123"/>
    </source>
</evidence>
<evidence type="ECO:0000256" key="5">
    <source>
        <dbReference type="ARBA" id="ARBA00023242"/>
    </source>
</evidence>
<dbReference type="Proteomes" id="UP001190700">
    <property type="component" value="Unassembled WGS sequence"/>
</dbReference>
<keyword evidence="2" id="KW-0479">Metal-binding</keyword>
<dbReference type="PANTHER" id="PTHR46481:SF10">
    <property type="entry name" value="ZINC FINGER BED DOMAIN-CONTAINING PROTEIN 39"/>
    <property type="match status" value="1"/>
</dbReference>
<feature type="compositionally biased region" description="Acidic residues" evidence="6">
    <location>
        <begin position="493"/>
        <end position="505"/>
    </location>
</feature>
<keyword evidence="3" id="KW-0863">Zinc-finger</keyword>